<evidence type="ECO:0000256" key="2">
    <source>
        <dbReference type="SAM" id="MobiDB-lite"/>
    </source>
</evidence>
<evidence type="ECO:0000256" key="3">
    <source>
        <dbReference type="SAM" id="Phobius"/>
    </source>
</evidence>
<dbReference type="PROSITE" id="PS50015">
    <property type="entry name" value="SAP_B"/>
    <property type="match status" value="1"/>
</dbReference>
<gene>
    <name evidence="5" type="ORF">DdX_06582</name>
</gene>
<keyword evidence="1" id="KW-1015">Disulfide bond</keyword>
<dbReference type="PANTHER" id="PTHR23028">
    <property type="entry name" value="ACETYLTRANSFERASE"/>
    <property type="match status" value="1"/>
</dbReference>
<dbReference type="InterPro" id="IPR008139">
    <property type="entry name" value="SaposinB_dom"/>
</dbReference>
<evidence type="ECO:0000259" key="4">
    <source>
        <dbReference type="PROSITE" id="PS50015"/>
    </source>
</evidence>
<dbReference type="EMBL" id="JAKKPZ010000008">
    <property type="protein sequence ID" value="KAI1718166.1"/>
    <property type="molecule type" value="Genomic_DNA"/>
</dbReference>
<name>A0AAD4N5U3_9BILA</name>
<feature type="region of interest" description="Disordered" evidence="2">
    <location>
        <begin position="1"/>
        <end position="21"/>
    </location>
</feature>
<protein>
    <submittedName>
        <fullName evidence="5">O-ACyltransferase like protein</fullName>
    </submittedName>
</protein>
<keyword evidence="3" id="KW-0472">Membrane</keyword>
<dbReference type="PANTHER" id="PTHR23028:SF53">
    <property type="entry name" value="ACYL_TRANSF_3 DOMAIN-CONTAINING PROTEIN"/>
    <property type="match status" value="1"/>
</dbReference>
<evidence type="ECO:0000313" key="5">
    <source>
        <dbReference type="EMBL" id="KAI1718166.1"/>
    </source>
</evidence>
<keyword evidence="6" id="KW-1185">Reference proteome</keyword>
<feature type="transmembrane region" description="Helical" evidence="3">
    <location>
        <begin position="39"/>
        <end position="56"/>
    </location>
</feature>
<dbReference type="InterPro" id="IPR043968">
    <property type="entry name" value="SGNH"/>
</dbReference>
<dbReference type="GO" id="GO:0016020">
    <property type="term" value="C:membrane"/>
    <property type="evidence" value="ECO:0007669"/>
    <property type="project" value="TreeGrafter"/>
</dbReference>
<evidence type="ECO:0000313" key="6">
    <source>
        <dbReference type="Proteomes" id="UP001201812"/>
    </source>
</evidence>
<proteinExistence type="predicted"/>
<dbReference type="Pfam" id="PF19040">
    <property type="entry name" value="SGNH"/>
    <property type="match status" value="1"/>
</dbReference>
<feature type="domain" description="Saposin B-type" evidence="4">
    <location>
        <begin position="429"/>
        <end position="517"/>
    </location>
</feature>
<keyword evidence="3" id="KW-1133">Transmembrane helix</keyword>
<dbReference type="InterPro" id="IPR050879">
    <property type="entry name" value="Acyltransferase_3"/>
</dbReference>
<dbReference type="GO" id="GO:0000271">
    <property type="term" value="P:polysaccharide biosynthetic process"/>
    <property type="evidence" value="ECO:0007669"/>
    <property type="project" value="TreeGrafter"/>
</dbReference>
<evidence type="ECO:0000256" key="1">
    <source>
        <dbReference type="ARBA" id="ARBA00023157"/>
    </source>
</evidence>
<accession>A0AAD4N5U3</accession>
<reference evidence="5" key="1">
    <citation type="submission" date="2022-01" db="EMBL/GenBank/DDBJ databases">
        <title>Genome Sequence Resource for Two Populations of Ditylenchus destructor, the Migratory Endoparasitic Phytonematode.</title>
        <authorList>
            <person name="Zhang H."/>
            <person name="Lin R."/>
            <person name="Xie B."/>
        </authorList>
    </citation>
    <scope>NUCLEOTIDE SEQUENCE</scope>
    <source>
        <strain evidence="5">BazhouSP</strain>
    </source>
</reference>
<sequence>MTATINPYNTSETTSLHLPASPATSAQCSSTEAKQGKFMFYKIFLFISCLTVLYFARRWKEQNIRADINADYFLKVFNGTRPSHRNYANKLMEAITHNQLVLTDLSLAEKIAINRRMFNVSLEYYQKVDEKFKSDELRHRFGTPAQEKLGGYGLFEYKFKGTGKLKIMVVGNSHATHIIREMAVVFRDQFEELTMFAIAMCTPIYLRHDISRGNAILEQPCTEYNNAVLQAVEYKRPDVLYINFYWGLVNPPLMTSPEESTSDSLVIDLQAGLNRFVPYTKLIYFNMPHLEFEFMVAPELSKRLWQGLKLDVLNLAISDNLQRTRANRQRMELLECEKCIFIDWSDAFCEHTDGICRAYDEQSQLAYFIDKHHFSFLGCLRIRKLMMRKTELVLLVLLATIIPVYEGSINFNLKGEPVTLPNEPEIRANQQMCDQCFSIIKWYSDANPTEPYNGWDYNIIADHLRRTCPKLVLDGWSVKEFCDQVEGKERAFGKAVRNYGWDAKKVCTVVEACSYFPPTLLRQKMQEISPQE</sequence>
<dbReference type="AlphaFoldDB" id="A0AAD4N5U3"/>
<keyword evidence="3" id="KW-0812">Transmembrane</keyword>
<dbReference type="Proteomes" id="UP001201812">
    <property type="component" value="Unassembled WGS sequence"/>
</dbReference>
<organism evidence="5 6">
    <name type="scientific">Ditylenchus destructor</name>
    <dbReference type="NCBI Taxonomy" id="166010"/>
    <lineage>
        <taxon>Eukaryota</taxon>
        <taxon>Metazoa</taxon>
        <taxon>Ecdysozoa</taxon>
        <taxon>Nematoda</taxon>
        <taxon>Chromadorea</taxon>
        <taxon>Rhabditida</taxon>
        <taxon>Tylenchina</taxon>
        <taxon>Tylenchomorpha</taxon>
        <taxon>Sphaerularioidea</taxon>
        <taxon>Anguinidae</taxon>
        <taxon>Anguininae</taxon>
        <taxon>Ditylenchus</taxon>
    </lineage>
</organism>
<comment type="caution">
    <text evidence="5">The sequence shown here is derived from an EMBL/GenBank/DDBJ whole genome shotgun (WGS) entry which is preliminary data.</text>
</comment>